<name>A0AAV9IJ02_9RHOD</name>
<dbReference type="SUPFAM" id="SSF51735">
    <property type="entry name" value="NAD(P)-binding Rossmann-fold domains"/>
    <property type="match status" value="1"/>
</dbReference>
<accession>A0AAV9IJ02</accession>
<keyword evidence="4" id="KW-1185">Reference proteome</keyword>
<dbReference type="AlphaFoldDB" id="A0AAV9IJ02"/>
<dbReference type="PRINTS" id="PR00081">
    <property type="entry name" value="GDHRDH"/>
</dbReference>
<evidence type="ECO:0000256" key="2">
    <source>
        <dbReference type="RuleBase" id="RU000363"/>
    </source>
</evidence>
<keyword evidence="1" id="KW-0560">Oxidoreductase</keyword>
<dbReference type="PANTHER" id="PTHR43157:SF31">
    <property type="entry name" value="PHOSPHATIDYLINOSITOL-GLYCAN BIOSYNTHESIS CLASS F PROTEIN"/>
    <property type="match status" value="1"/>
</dbReference>
<reference evidence="3 4" key="1">
    <citation type="submission" date="2022-07" db="EMBL/GenBank/DDBJ databases">
        <title>Genome-wide signatures of adaptation to extreme environments.</title>
        <authorList>
            <person name="Cho C.H."/>
            <person name="Yoon H.S."/>
        </authorList>
    </citation>
    <scope>NUCLEOTIDE SEQUENCE [LARGE SCALE GENOMIC DNA]</scope>
    <source>
        <strain evidence="3 4">108.79 E11</strain>
    </source>
</reference>
<comment type="caution">
    <text evidence="3">The sequence shown here is derived from an EMBL/GenBank/DDBJ whole genome shotgun (WGS) entry which is preliminary data.</text>
</comment>
<protein>
    <recommendedName>
        <fullName evidence="5">Protochlorophyllide reductase</fullName>
    </recommendedName>
</protein>
<gene>
    <name evidence="3" type="ORF">GAYE_SCF39G5337</name>
</gene>
<dbReference type="Pfam" id="PF00106">
    <property type="entry name" value="adh_short"/>
    <property type="match status" value="1"/>
</dbReference>
<dbReference type="Proteomes" id="UP001300502">
    <property type="component" value="Unassembled WGS sequence"/>
</dbReference>
<dbReference type="InterPro" id="IPR002347">
    <property type="entry name" value="SDR_fam"/>
</dbReference>
<dbReference type="InterPro" id="IPR036291">
    <property type="entry name" value="NAD(P)-bd_dom_sf"/>
</dbReference>
<sequence length="237" mass="26655">MLQYSVKEIPQVQGKTAIVTGANTGIGLVTARELAKKGWHVVLACRNQTKAKEAIKTIQSSTGKSANVDFLPLDLASLRSVREFSSSFLQKYNSLHLLINNAGVFATKFQLTEDGHEIHFGVNHLGHFLLTNLLLNRLQESQPSRVVVVSSVAHQHTFREGILFDDKKRNAPWKNIVERLHAYGQSKLANLLFAKELARRMEGTQVYVNALHPGVIRSELFRSENPFLSLRSHKSRY</sequence>
<evidence type="ECO:0000313" key="3">
    <source>
        <dbReference type="EMBL" id="KAK4527415.1"/>
    </source>
</evidence>
<evidence type="ECO:0000256" key="1">
    <source>
        <dbReference type="ARBA" id="ARBA00023002"/>
    </source>
</evidence>
<evidence type="ECO:0000313" key="4">
    <source>
        <dbReference type="Proteomes" id="UP001300502"/>
    </source>
</evidence>
<dbReference type="PRINTS" id="PR00080">
    <property type="entry name" value="SDRFAMILY"/>
</dbReference>
<dbReference type="GO" id="GO:0016491">
    <property type="term" value="F:oxidoreductase activity"/>
    <property type="evidence" value="ECO:0007669"/>
    <property type="project" value="UniProtKB-KW"/>
</dbReference>
<evidence type="ECO:0008006" key="5">
    <source>
        <dbReference type="Google" id="ProtNLM"/>
    </source>
</evidence>
<comment type="similarity">
    <text evidence="2">Belongs to the short-chain dehydrogenases/reductases (SDR) family.</text>
</comment>
<proteinExistence type="inferred from homology"/>
<organism evidence="3 4">
    <name type="scientific">Galdieria yellowstonensis</name>
    <dbReference type="NCBI Taxonomy" id="3028027"/>
    <lineage>
        <taxon>Eukaryota</taxon>
        <taxon>Rhodophyta</taxon>
        <taxon>Bangiophyceae</taxon>
        <taxon>Galdieriales</taxon>
        <taxon>Galdieriaceae</taxon>
        <taxon>Galdieria</taxon>
    </lineage>
</organism>
<dbReference type="EMBL" id="JANCYU010000051">
    <property type="protein sequence ID" value="KAK4527415.1"/>
    <property type="molecule type" value="Genomic_DNA"/>
</dbReference>
<dbReference type="Gene3D" id="3.40.50.720">
    <property type="entry name" value="NAD(P)-binding Rossmann-like Domain"/>
    <property type="match status" value="1"/>
</dbReference>
<dbReference type="PANTHER" id="PTHR43157">
    <property type="entry name" value="PHOSPHATIDYLINOSITOL-GLYCAN BIOSYNTHESIS CLASS F PROTEIN-RELATED"/>
    <property type="match status" value="1"/>
</dbReference>